<dbReference type="Proteomes" id="UP000823401">
    <property type="component" value="Unassembled WGS sequence"/>
</dbReference>
<dbReference type="RefSeq" id="WP_197104945.1">
    <property type="nucleotide sequence ID" value="NZ_JACCEL010000022.1"/>
</dbReference>
<reference evidence="1 2" key="1">
    <citation type="submission" date="2020-07" db="EMBL/GenBank/DDBJ databases">
        <title>Facklamia lactis sp. nov., isolated from raw milk.</title>
        <authorList>
            <person name="Doll E.V."/>
            <person name="Huptas C."/>
            <person name="Staib L."/>
            <person name="Wenning M."/>
            <person name="Scherer S."/>
        </authorList>
    </citation>
    <scope>NUCLEOTIDE SEQUENCE [LARGE SCALE GENOMIC DNA]</scope>
    <source>
        <strain evidence="1 2">DSM 104272</strain>
    </source>
</reference>
<evidence type="ECO:0000313" key="2">
    <source>
        <dbReference type="Proteomes" id="UP000823401"/>
    </source>
</evidence>
<name>A0ABS0LMR0_9LACT</name>
<gene>
    <name evidence="1" type="ORF">HYQ42_08825</name>
</gene>
<accession>A0ABS0LMR0</accession>
<evidence type="ECO:0000313" key="1">
    <source>
        <dbReference type="EMBL" id="MBG9978895.1"/>
    </source>
</evidence>
<dbReference type="EMBL" id="JACCEL010000022">
    <property type="protein sequence ID" value="MBG9978895.1"/>
    <property type="molecule type" value="Genomic_DNA"/>
</dbReference>
<protein>
    <submittedName>
        <fullName evidence="1">Uncharacterized protein</fullName>
    </submittedName>
</protein>
<comment type="caution">
    <text evidence="1">The sequence shown here is derived from an EMBL/GenBank/DDBJ whole genome shotgun (WGS) entry which is preliminary data.</text>
</comment>
<sequence>MTNIRKTDNLSVTTVQINQVSKSIENISTEDNIVNVRGHVRDLPTNHNASEQQRKLAQKNNIYLGANQTFVKEHEKNIAA</sequence>
<keyword evidence="2" id="KW-1185">Reference proteome</keyword>
<organism evidence="1 2">
    <name type="scientific">Ruoffia tabacinasalis</name>
    <dbReference type="NCBI Taxonomy" id="87458"/>
    <lineage>
        <taxon>Bacteria</taxon>
        <taxon>Bacillati</taxon>
        <taxon>Bacillota</taxon>
        <taxon>Bacilli</taxon>
        <taxon>Lactobacillales</taxon>
        <taxon>Aerococcaceae</taxon>
        <taxon>Ruoffia</taxon>
    </lineage>
</organism>
<proteinExistence type="predicted"/>